<evidence type="ECO:0000313" key="4">
    <source>
        <dbReference type="Proteomes" id="UP000245942"/>
    </source>
</evidence>
<keyword evidence="2" id="KW-1133">Transmembrane helix</keyword>
<evidence type="ECO:0000256" key="1">
    <source>
        <dbReference type="SAM" id="MobiDB-lite"/>
    </source>
</evidence>
<gene>
    <name evidence="3" type="ORF">BCV69DRAFT_22758</name>
</gene>
<feature type="compositionally biased region" description="Basic residues" evidence="1">
    <location>
        <begin position="111"/>
        <end position="120"/>
    </location>
</feature>
<feature type="region of interest" description="Disordered" evidence="1">
    <location>
        <begin position="105"/>
        <end position="132"/>
    </location>
</feature>
<feature type="transmembrane region" description="Helical" evidence="2">
    <location>
        <begin position="33"/>
        <end position="49"/>
    </location>
</feature>
<dbReference type="EMBL" id="KZ819321">
    <property type="protein sequence ID" value="PWN24190.1"/>
    <property type="molecule type" value="Genomic_DNA"/>
</dbReference>
<dbReference type="RefSeq" id="XP_025351350.1">
    <property type="nucleotide sequence ID" value="XM_025489828.1"/>
</dbReference>
<proteinExistence type="predicted"/>
<accession>A0A316UG60</accession>
<evidence type="ECO:0000313" key="3">
    <source>
        <dbReference type="EMBL" id="PWN24190.1"/>
    </source>
</evidence>
<sequence length="188" mass="21123">MVLSTHPQMYGLYLILDQEVRIGKETTGCGVDFFAFAYAPLFFFFVFFARSHRPRGAAFQLRPSSMRAPRLVAASGQGTQPPSSPDCWTIDRPFPQHRRLLLYHPPLRQGQTHRRGRRRSPPPPKTQRGGARLVFQSNNHYSPTTGTAAPRPLLQSIPLASHAYLVLPHTNAHPSSSLPCRLRRFLGG</sequence>
<dbReference type="GeneID" id="37011562"/>
<name>A0A316UG60_9BASI</name>
<keyword evidence="2" id="KW-0812">Transmembrane</keyword>
<dbReference type="Proteomes" id="UP000245942">
    <property type="component" value="Unassembled WGS sequence"/>
</dbReference>
<keyword evidence="2" id="KW-0472">Membrane</keyword>
<evidence type="ECO:0000256" key="2">
    <source>
        <dbReference type="SAM" id="Phobius"/>
    </source>
</evidence>
<keyword evidence="4" id="KW-1185">Reference proteome</keyword>
<dbReference type="AlphaFoldDB" id="A0A316UG60"/>
<organism evidence="3 4">
    <name type="scientific">Pseudomicrostroma glucosiphilum</name>
    <dbReference type="NCBI Taxonomy" id="1684307"/>
    <lineage>
        <taxon>Eukaryota</taxon>
        <taxon>Fungi</taxon>
        <taxon>Dikarya</taxon>
        <taxon>Basidiomycota</taxon>
        <taxon>Ustilaginomycotina</taxon>
        <taxon>Exobasidiomycetes</taxon>
        <taxon>Microstromatales</taxon>
        <taxon>Microstromatales incertae sedis</taxon>
        <taxon>Pseudomicrostroma</taxon>
    </lineage>
</organism>
<reference evidence="3 4" key="1">
    <citation type="journal article" date="2018" name="Mol. Biol. Evol.">
        <title>Broad Genomic Sampling Reveals a Smut Pathogenic Ancestry of the Fungal Clade Ustilaginomycotina.</title>
        <authorList>
            <person name="Kijpornyongpan T."/>
            <person name="Mondo S.J."/>
            <person name="Barry K."/>
            <person name="Sandor L."/>
            <person name="Lee J."/>
            <person name="Lipzen A."/>
            <person name="Pangilinan J."/>
            <person name="LaButti K."/>
            <person name="Hainaut M."/>
            <person name="Henrissat B."/>
            <person name="Grigoriev I.V."/>
            <person name="Spatafora J.W."/>
            <person name="Aime M.C."/>
        </authorList>
    </citation>
    <scope>NUCLEOTIDE SEQUENCE [LARGE SCALE GENOMIC DNA]</scope>
    <source>
        <strain evidence="3 4">MCA 4718</strain>
    </source>
</reference>
<protein>
    <submittedName>
        <fullName evidence="3">Uncharacterized protein</fullName>
    </submittedName>
</protein>